<dbReference type="STRING" id="945713.IALB_2571"/>
<evidence type="ECO:0000259" key="2">
    <source>
        <dbReference type="Pfam" id="PF00535"/>
    </source>
</evidence>
<comment type="similarity">
    <text evidence="1">Belongs to the glycosyltransferase 2 family. WaaE/KdtX subfamily.</text>
</comment>
<sequence>MNSGISLSMIVKNEGKHLADCLNSVKDVVDEIVIVDTGSTDNTLEIAKSFDAKIFHFEWNDDFSAARNFSLSKCTGNWILYLDADERLDLNSAKKIKPLTEQNDNVGYYCTITSYNSEIQRSNSIRYIRFFRNHPDAKFSGRVHEQITPSLEKLNYRFIHSDLIIHHIGYDISEEGKKQKALRNLKLLEKDLKTNPNDYVLFQIGQSNFLLENFSEAENYFFQLVKSFKLNNQFKAESYSYLAQISFNKFETEEAEKFISSAIRLNDSQPFYHLLLSKIHLRNNKIKEAINELKKSIECAKNSAKSSITNLQQVNVSLQEILFYGLQLSYQTNDSLLKQKMIEELYKLNEEKFIKLINHIESGSAINLSDVRPYISSISNLNISLITFILSKHNNKLFALDFLKELYQKFSSNNDVLKQYALTLDSLSKTNEAIRLMENNFEIINSDPSSLLYLAMFYLKSNQNENALKIFNFIEKDFHNYQEIVFKVRTIKEKLIRSVEV</sequence>
<reference evidence="3 4" key="1">
    <citation type="journal article" date="2012" name="Front. Microbiol.">
        <title>Complete genome of Ignavibacterium album, a metabolically versatile, flagellated, facultative anaerobe from the phylum Chlorobi.</title>
        <authorList>
            <person name="Liu Z."/>
            <person name="Frigaard N.-U."/>
            <person name="Vogl K."/>
            <person name="Iino T."/>
            <person name="Ohkuma M."/>
            <person name="Overmann J."/>
            <person name="Bryant D.A."/>
        </authorList>
    </citation>
    <scope>NUCLEOTIDE SEQUENCE [LARGE SCALE GENOMIC DNA]</scope>
    <source>
        <strain evidence="4">DSM 19864 / JCM 16511 / NBRC 101810 / Mat9-16</strain>
    </source>
</reference>
<dbReference type="PANTHER" id="PTHR43630:SF2">
    <property type="entry name" value="GLYCOSYLTRANSFERASE"/>
    <property type="match status" value="1"/>
</dbReference>
<gene>
    <name evidence="3" type="ordered locus">IALB_2571</name>
</gene>
<organism evidence="3 4">
    <name type="scientific">Ignavibacterium album (strain DSM 19864 / JCM 16511 / NBRC 101810 / Mat9-16)</name>
    <dbReference type="NCBI Taxonomy" id="945713"/>
    <lineage>
        <taxon>Bacteria</taxon>
        <taxon>Pseudomonadati</taxon>
        <taxon>Ignavibacteriota</taxon>
        <taxon>Ignavibacteria</taxon>
        <taxon>Ignavibacteriales</taxon>
        <taxon>Ignavibacteriaceae</taxon>
        <taxon>Ignavibacterium</taxon>
    </lineage>
</organism>
<dbReference type="PANTHER" id="PTHR43630">
    <property type="entry name" value="POLY-BETA-1,6-N-ACETYL-D-GLUCOSAMINE SYNTHASE"/>
    <property type="match status" value="1"/>
</dbReference>
<keyword evidence="4" id="KW-1185">Reference proteome</keyword>
<protein>
    <submittedName>
        <fullName evidence="3">Glycosyltransferase</fullName>
    </submittedName>
</protein>
<evidence type="ECO:0000256" key="1">
    <source>
        <dbReference type="ARBA" id="ARBA00038494"/>
    </source>
</evidence>
<dbReference type="InterPro" id="IPR029044">
    <property type="entry name" value="Nucleotide-diphossugar_trans"/>
</dbReference>
<dbReference type="InterPro" id="IPR001173">
    <property type="entry name" value="Glyco_trans_2-like"/>
</dbReference>
<dbReference type="HOGENOM" id="CLU_023736_3_1_10"/>
<dbReference type="InterPro" id="IPR019734">
    <property type="entry name" value="TPR_rpt"/>
</dbReference>
<dbReference type="eggNOG" id="COG0457">
    <property type="taxonomic scope" value="Bacteria"/>
</dbReference>
<dbReference type="OrthoDB" id="9815923at2"/>
<dbReference type="Gene3D" id="3.90.550.10">
    <property type="entry name" value="Spore Coat Polysaccharide Biosynthesis Protein SpsA, Chain A"/>
    <property type="match status" value="1"/>
</dbReference>
<dbReference type="SUPFAM" id="SSF48452">
    <property type="entry name" value="TPR-like"/>
    <property type="match status" value="1"/>
</dbReference>
<dbReference type="InterPro" id="IPR011990">
    <property type="entry name" value="TPR-like_helical_dom_sf"/>
</dbReference>
<keyword evidence="3" id="KW-0808">Transferase</keyword>
<dbReference type="EMBL" id="CP003418">
    <property type="protein sequence ID" value="AFH50274.1"/>
    <property type="molecule type" value="Genomic_DNA"/>
</dbReference>
<dbReference type="CDD" id="cd02511">
    <property type="entry name" value="Beta4Glucosyltransferase"/>
    <property type="match status" value="1"/>
</dbReference>
<dbReference type="Gene3D" id="1.25.40.10">
    <property type="entry name" value="Tetratricopeptide repeat domain"/>
    <property type="match status" value="2"/>
</dbReference>
<accession>I0AMR7</accession>
<dbReference type="Proteomes" id="UP000007394">
    <property type="component" value="Chromosome"/>
</dbReference>
<dbReference type="SUPFAM" id="SSF53448">
    <property type="entry name" value="Nucleotide-diphospho-sugar transferases"/>
    <property type="match status" value="1"/>
</dbReference>
<dbReference type="RefSeq" id="WP_014561416.1">
    <property type="nucleotide sequence ID" value="NC_017464.1"/>
</dbReference>
<proteinExistence type="inferred from homology"/>
<dbReference type="GO" id="GO:0016740">
    <property type="term" value="F:transferase activity"/>
    <property type="evidence" value="ECO:0007669"/>
    <property type="project" value="UniProtKB-KW"/>
</dbReference>
<evidence type="ECO:0000313" key="3">
    <source>
        <dbReference type="EMBL" id="AFH50274.1"/>
    </source>
</evidence>
<dbReference type="KEGG" id="ial:IALB_2571"/>
<dbReference type="Pfam" id="PF00535">
    <property type="entry name" value="Glycos_transf_2"/>
    <property type="match status" value="1"/>
</dbReference>
<dbReference type="AlphaFoldDB" id="I0AMR7"/>
<dbReference type="eggNOG" id="COG0463">
    <property type="taxonomic scope" value="Bacteria"/>
</dbReference>
<evidence type="ECO:0000313" key="4">
    <source>
        <dbReference type="Proteomes" id="UP000007394"/>
    </source>
</evidence>
<feature type="domain" description="Glycosyltransferase 2-like" evidence="2">
    <location>
        <begin position="8"/>
        <end position="125"/>
    </location>
</feature>
<name>I0AMR7_IGNAJ</name>
<dbReference type="SMART" id="SM00028">
    <property type="entry name" value="TPR"/>
    <property type="match status" value="3"/>
</dbReference>